<keyword evidence="2" id="KW-1185">Reference proteome</keyword>
<reference evidence="1 2" key="1">
    <citation type="submission" date="2023-02" db="EMBL/GenBank/DDBJ databases">
        <title>LHISI_Scaffold_Assembly.</title>
        <authorList>
            <person name="Stuart O.P."/>
            <person name="Cleave R."/>
            <person name="Magrath M.J.L."/>
            <person name="Mikheyev A.S."/>
        </authorList>
    </citation>
    <scope>NUCLEOTIDE SEQUENCE [LARGE SCALE GENOMIC DNA]</scope>
    <source>
        <strain evidence="1">Daus_M_001</strain>
        <tissue evidence="1">Leg muscle</tissue>
    </source>
</reference>
<proteinExistence type="predicted"/>
<sequence>MRLAGMTLDPSPHSRVIDGSVRGSRRGKAPFNDALFCDSCSARRGTSKARRLEPYTSLTQAHQHQKGSAAKEEWHLTIPSRSITWGTEVVQWLDYSSPTEVNRTRFPMGTASGFTHVGIESDHAADRRGYPDYSAPCNSTLLHTHFASPSPALNTSMLIAAKISPLTHSVELRWRAGSTVLLRVPSDERQPAPAEREGKVVYSTRAISSCITSRASSRALDKKYRIPLAMRTPPPPPFPGTIMFLRLSVSQARPLLHPNASITSSIRPARSGTRITTRTRHSAIFLIVAAPGHSNGILSRDKVCPQLLWLAFCIQQIGTGSVLTSELIPHTRIFTRSYHLSQALSLRFSEAKYVINDSIKVSGDTSCYGGSSITPHLDSPLLNSGSGRSGPRCWEAQMEVGASHLPWTTTSRQSELVVDGQQWPCWYSLAAPMGTLRDVVMDLILAQAAQLLFAAMHVSSHDRLPL</sequence>
<name>A0ABQ9H8L0_9NEOP</name>
<dbReference type="EMBL" id="JARBHB010000006">
    <property type="protein sequence ID" value="KAJ8880629.1"/>
    <property type="molecule type" value="Genomic_DNA"/>
</dbReference>
<gene>
    <name evidence="1" type="ORF">PR048_017099</name>
</gene>
<organism evidence="1 2">
    <name type="scientific">Dryococelus australis</name>
    <dbReference type="NCBI Taxonomy" id="614101"/>
    <lineage>
        <taxon>Eukaryota</taxon>
        <taxon>Metazoa</taxon>
        <taxon>Ecdysozoa</taxon>
        <taxon>Arthropoda</taxon>
        <taxon>Hexapoda</taxon>
        <taxon>Insecta</taxon>
        <taxon>Pterygota</taxon>
        <taxon>Neoptera</taxon>
        <taxon>Polyneoptera</taxon>
        <taxon>Phasmatodea</taxon>
        <taxon>Verophasmatodea</taxon>
        <taxon>Anareolatae</taxon>
        <taxon>Phasmatidae</taxon>
        <taxon>Eurycanthinae</taxon>
        <taxon>Dryococelus</taxon>
    </lineage>
</organism>
<evidence type="ECO:0000313" key="1">
    <source>
        <dbReference type="EMBL" id="KAJ8880629.1"/>
    </source>
</evidence>
<protein>
    <submittedName>
        <fullName evidence="1">Uncharacterized protein</fullName>
    </submittedName>
</protein>
<comment type="caution">
    <text evidence="1">The sequence shown here is derived from an EMBL/GenBank/DDBJ whole genome shotgun (WGS) entry which is preliminary data.</text>
</comment>
<dbReference type="Proteomes" id="UP001159363">
    <property type="component" value="Chromosome 5"/>
</dbReference>
<accession>A0ABQ9H8L0</accession>
<evidence type="ECO:0000313" key="2">
    <source>
        <dbReference type="Proteomes" id="UP001159363"/>
    </source>
</evidence>